<name>A0A3N6M331_NATCH</name>
<reference evidence="5 6" key="1">
    <citation type="submission" date="2018-10" db="EMBL/GenBank/DDBJ databases">
        <title>Natrarchaeobius chitinivorans gen. nov., sp. nov., and Natrarchaeobius haloalkaliphilus sp. nov., alkaliphilic, chitin-utilizing haloarchaea from hypersaline alkaline lakes.</title>
        <authorList>
            <person name="Sorokin D.Y."/>
            <person name="Elcheninov A.G."/>
            <person name="Kostrikina N.A."/>
            <person name="Bale N.J."/>
            <person name="Sinninghe Damste J.S."/>
            <person name="Khijniak T.V."/>
            <person name="Kublanov I.V."/>
            <person name="Toshchakov S.V."/>
        </authorList>
    </citation>
    <scope>NUCLEOTIDE SEQUENCE [LARGE SCALE GENOMIC DNA]</scope>
    <source>
        <strain evidence="5 6">AArcht4T</strain>
    </source>
</reference>
<evidence type="ECO:0000256" key="2">
    <source>
        <dbReference type="ARBA" id="ARBA00023163"/>
    </source>
</evidence>
<dbReference type="AlphaFoldDB" id="A0A3N6M331"/>
<proteinExistence type="predicted"/>
<dbReference type="InterPro" id="IPR007050">
    <property type="entry name" value="HTH_bacterioopsin"/>
</dbReference>
<keyword evidence="2" id="KW-0804">Transcription</keyword>
<dbReference type="EMBL" id="REGA01000001">
    <property type="protein sequence ID" value="RQG97868.1"/>
    <property type="molecule type" value="Genomic_DNA"/>
</dbReference>
<dbReference type="InterPro" id="IPR013324">
    <property type="entry name" value="RNA_pol_sigma_r3/r4-like"/>
</dbReference>
<gene>
    <name evidence="5" type="ORF">EA473_01310</name>
</gene>
<evidence type="ECO:0000259" key="3">
    <source>
        <dbReference type="Pfam" id="PF04967"/>
    </source>
</evidence>
<dbReference type="Pfam" id="PF15915">
    <property type="entry name" value="BAT"/>
    <property type="match status" value="1"/>
</dbReference>
<dbReference type="InterPro" id="IPR031803">
    <property type="entry name" value="BAT_GAF/HTH-assoc"/>
</dbReference>
<evidence type="ECO:0000259" key="4">
    <source>
        <dbReference type="Pfam" id="PF15915"/>
    </source>
</evidence>
<keyword evidence="6" id="KW-1185">Reference proteome</keyword>
<dbReference type="PANTHER" id="PTHR34236">
    <property type="entry name" value="DIMETHYL SULFOXIDE REDUCTASE TRANSCRIPTIONAL ACTIVATOR"/>
    <property type="match status" value="1"/>
</dbReference>
<accession>A0A3N6M331</accession>
<feature type="domain" description="HTH bat-type" evidence="3">
    <location>
        <begin position="173"/>
        <end position="224"/>
    </location>
</feature>
<evidence type="ECO:0000256" key="1">
    <source>
        <dbReference type="ARBA" id="ARBA00023015"/>
    </source>
</evidence>
<keyword evidence="1" id="KW-0805">Transcription regulation</keyword>
<organism evidence="5 6">
    <name type="scientific">Natrarchaeobius chitinivorans</name>
    <dbReference type="NCBI Taxonomy" id="1679083"/>
    <lineage>
        <taxon>Archaea</taxon>
        <taxon>Methanobacteriati</taxon>
        <taxon>Methanobacteriota</taxon>
        <taxon>Stenosarchaea group</taxon>
        <taxon>Halobacteria</taxon>
        <taxon>Halobacteriales</taxon>
        <taxon>Natrialbaceae</taxon>
        <taxon>Natrarchaeobius</taxon>
    </lineage>
</organism>
<dbReference type="Pfam" id="PF04967">
    <property type="entry name" value="HTH_10"/>
    <property type="match status" value="1"/>
</dbReference>
<sequence length="230" mass="25909">MGHEPGSESTVVEVEFEISHPQYLLVELTETTGCTAELVQILPRSHGAYTVFHRVTGTTPESVLEVVEEYDEIDVRVVSSSDDEVIVEFQIGEDGEFFTTSLTDAGAIPTELSSRDGTVRIVAEIPSIHSASDVIAQFQEAYPPVEIVARRQKEYSVPLFHQQELYESVIDLLTPRQHEALLLAYMNGFYEWPRETTGEQLADEMDVTPPTFYEHLRSAERKLLSVIFTK</sequence>
<dbReference type="OrthoDB" id="27447at2157"/>
<dbReference type="RefSeq" id="WP_124193849.1">
    <property type="nucleotide sequence ID" value="NZ_REGA01000001.1"/>
</dbReference>
<dbReference type="Proteomes" id="UP000282323">
    <property type="component" value="Unassembled WGS sequence"/>
</dbReference>
<comment type="caution">
    <text evidence="5">The sequence shown here is derived from an EMBL/GenBank/DDBJ whole genome shotgun (WGS) entry which is preliminary data.</text>
</comment>
<dbReference type="PANTHER" id="PTHR34236:SF1">
    <property type="entry name" value="DIMETHYL SULFOXIDE REDUCTASE TRANSCRIPTIONAL ACTIVATOR"/>
    <property type="match status" value="1"/>
</dbReference>
<feature type="domain" description="Bacterioopsin transcriptional activator GAF and HTH associated" evidence="4">
    <location>
        <begin position="10"/>
        <end position="157"/>
    </location>
</feature>
<evidence type="ECO:0000313" key="6">
    <source>
        <dbReference type="Proteomes" id="UP000282323"/>
    </source>
</evidence>
<protein>
    <submittedName>
        <fullName evidence="5">Bacterio-opsin activator</fullName>
    </submittedName>
</protein>
<dbReference type="SUPFAM" id="SSF88659">
    <property type="entry name" value="Sigma3 and sigma4 domains of RNA polymerase sigma factors"/>
    <property type="match status" value="1"/>
</dbReference>
<evidence type="ECO:0000313" key="5">
    <source>
        <dbReference type="EMBL" id="RQG97868.1"/>
    </source>
</evidence>